<dbReference type="Gene3D" id="3.40.50.12030">
    <property type="entry name" value="Uncharacterised protein family UPF0261, NC domain"/>
    <property type="match status" value="1"/>
</dbReference>
<name>A0A5A7Q2C9_STRAF</name>
<proteinExistence type="predicted"/>
<evidence type="ECO:0000256" key="1">
    <source>
        <dbReference type="SAM" id="Phobius"/>
    </source>
</evidence>
<dbReference type="Pfam" id="PF23189">
    <property type="entry name" value="UPF0261_C"/>
    <property type="match status" value="1"/>
</dbReference>
<evidence type="ECO:0000259" key="2">
    <source>
        <dbReference type="Pfam" id="PF23189"/>
    </source>
</evidence>
<dbReference type="Proteomes" id="UP000325081">
    <property type="component" value="Unassembled WGS sequence"/>
</dbReference>
<gene>
    <name evidence="3" type="ORF">STAS_15774</name>
</gene>
<dbReference type="InterPro" id="IPR056778">
    <property type="entry name" value="UPF0261_C"/>
</dbReference>
<keyword evidence="4" id="KW-1185">Reference proteome</keyword>
<protein>
    <submittedName>
        <fullName evidence="3">Tm-1 protein</fullName>
    </submittedName>
</protein>
<keyword evidence="1" id="KW-0472">Membrane</keyword>
<dbReference type="OrthoDB" id="1726557at2759"/>
<comment type="caution">
    <text evidence="3">The sequence shown here is derived from an EMBL/GenBank/DDBJ whole genome shotgun (WGS) entry which is preliminary data.</text>
</comment>
<keyword evidence="1" id="KW-1133">Transmembrane helix</keyword>
<evidence type="ECO:0000313" key="3">
    <source>
        <dbReference type="EMBL" id="GER39174.1"/>
    </source>
</evidence>
<accession>A0A5A7Q2C9</accession>
<evidence type="ECO:0000313" key="4">
    <source>
        <dbReference type="Proteomes" id="UP000325081"/>
    </source>
</evidence>
<dbReference type="AlphaFoldDB" id="A0A5A7Q2C9"/>
<dbReference type="EMBL" id="BKCP01005594">
    <property type="protein sequence ID" value="GER39174.1"/>
    <property type="molecule type" value="Genomic_DNA"/>
</dbReference>
<reference evidence="4" key="1">
    <citation type="journal article" date="2019" name="Curr. Biol.">
        <title>Genome Sequence of Striga asiatica Provides Insight into the Evolution of Plant Parasitism.</title>
        <authorList>
            <person name="Yoshida S."/>
            <person name="Kim S."/>
            <person name="Wafula E.K."/>
            <person name="Tanskanen J."/>
            <person name="Kim Y.M."/>
            <person name="Honaas L."/>
            <person name="Yang Z."/>
            <person name="Spallek T."/>
            <person name="Conn C.E."/>
            <person name="Ichihashi Y."/>
            <person name="Cheong K."/>
            <person name="Cui S."/>
            <person name="Der J.P."/>
            <person name="Gundlach H."/>
            <person name="Jiao Y."/>
            <person name="Hori C."/>
            <person name="Ishida J.K."/>
            <person name="Kasahara H."/>
            <person name="Kiba T."/>
            <person name="Kim M.S."/>
            <person name="Koo N."/>
            <person name="Laohavisit A."/>
            <person name="Lee Y.H."/>
            <person name="Lumba S."/>
            <person name="McCourt P."/>
            <person name="Mortimer J.C."/>
            <person name="Mutuku J.M."/>
            <person name="Nomura T."/>
            <person name="Sasaki-Sekimoto Y."/>
            <person name="Seto Y."/>
            <person name="Wang Y."/>
            <person name="Wakatake T."/>
            <person name="Sakakibara H."/>
            <person name="Demura T."/>
            <person name="Yamaguchi S."/>
            <person name="Yoneyama K."/>
            <person name="Manabe R.I."/>
            <person name="Nelson D.C."/>
            <person name="Schulman A.H."/>
            <person name="Timko M.P."/>
            <person name="dePamphilis C.W."/>
            <person name="Choi D."/>
            <person name="Shirasu K."/>
        </authorList>
    </citation>
    <scope>NUCLEOTIDE SEQUENCE [LARGE SCALE GENOMIC DNA]</scope>
    <source>
        <strain evidence="4">cv. UVA1</strain>
    </source>
</reference>
<organism evidence="3 4">
    <name type="scientific">Striga asiatica</name>
    <name type="common">Asiatic witchweed</name>
    <name type="synonym">Buchnera asiatica</name>
    <dbReference type="NCBI Taxonomy" id="4170"/>
    <lineage>
        <taxon>Eukaryota</taxon>
        <taxon>Viridiplantae</taxon>
        <taxon>Streptophyta</taxon>
        <taxon>Embryophyta</taxon>
        <taxon>Tracheophyta</taxon>
        <taxon>Spermatophyta</taxon>
        <taxon>Magnoliopsida</taxon>
        <taxon>eudicotyledons</taxon>
        <taxon>Gunneridae</taxon>
        <taxon>Pentapetalae</taxon>
        <taxon>asterids</taxon>
        <taxon>lamiids</taxon>
        <taxon>Lamiales</taxon>
        <taxon>Orobanchaceae</taxon>
        <taxon>Buchnereae</taxon>
        <taxon>Striga</taxon>
    </lineage>
</organism>
<feature type="transmembrane region" description="Helical" evidence="1">
    <location>
        <begin position="9"/>
        <end position="30"/>
    </location>
</feature>
<keyword evidence="1" id="KW-0812">Transmembrane</keyword>
<sequence length="147" mass="16601">MNRLILNKIIFIVSLILVYPFVYATLHQLVSRVQNDPEMPPRWNDTANDQHDAAIESLNRQEYQDFGPDAGDFNDSPPIFDEEPPVTQKHLCGDMDMKIPFVLSIGALDVVNFGPEDTILLQFPDRKFFEHTNLMGVSGLDSPGKAL</sequence>
<feature type="domain" description="UPF0261" evidence="2">
    <location>
        <begin position="95"/>
        <end position="134"/>
    </location>
</feature>